<evidence type="ECO:0000313" key="2">
    <source>
        <dbReference type="EMBL" id="ANW61961.1"/>
    </source>
</evidence>
<organism evidence="2">
    <name type="scientific">Streptomyces rochei</name>
    <name type="common">Streptomyces parvullus</name>
    <dbReference type="NCBI Taxonomy" id="1928"/>
    <lineage>
        <taxon>Bacteria</taxon>
        <taxon>Bacillati</taxon>
        <taxon>Actinomycetota</taxon>
        <taxon>Actinomycetes</taxon>
        <taxon>Kitasatosporales</taxon>
        <taxon>Streptomycetaceae</taxon>
        <taxon>Streptomyces</taxon>
        <taxon>Streptomyces rochei group</taxon>
    </lineage>
</organism>
<dbReference type="AlphaFoldDB" id="A0A1B1WA75"/>
<protein>
    <submittedName>
        <fullName evidence="2">Putative 4'-phosphopantetheinyl transferase</fullName>
    </submittedName>
</protein>
<proteinExistence type="predicted"/>
<dbReference type="GO" id="GO:0008897">
    <property type="term" value="F:holo-[acyl-carrier-protein] synthase activity"/>
    <property type="evidence" value="ECO:0007669"/>
    <property type="project" value="InterPro"/>
</dbReference>
<name>A0A1B1WA75_STRRO</name>
<keyword evidence="2" id="KW-0808">Transferase</keyword>
<evidence type="ECO:0000256" key="1">
    <source>
        <dbReference type="SAM" id="MobiDB-lite"/>
    </source>
</evidence>
<dbReference type="InterPro" id="IPR037143">
    <property type="entry name" value="4-PPantetheinyl_Trfase_dom_sf"/>
</dbReference>
<dbReference type="Gene3D" id="3.90.470.20">
    <property type="entry name" value="4'-phosphopantetheinyl transferase domain"/>
    <property type="match status" value="1"/>
</dbReference>
<dbReference type="SUPFAM" id="SSF56214">
    <property type="entry name" value="4'-phosphopantetheinyl transferase"/>
    <property type="match status" value="1"/>
</dbReference>
<dbReference type="EMBL" id="KX346560">
    <property type="protein sequence ID" value="ANW61961.1"/>
    <property type="molecule type" value="Genomic_DNA"/>
</dbReference>
<feature type="compositionally biased region" description="Low complexity" evidence="1">
    <location>
        <begin position="1"/>
        <end position="12"/>
    </location>
</feature>
<accession>A0A1B1WA75</accession>
<feature type="region of interest" description="Disordered" evidence="1">
    <location>
        <begin position="1"/>
        <end position="76"/>
    </location>
</feature>
<dbReference type="GO" id="GO:0000287">
    <property type="term" value="F:magnesium ion binding"/>
    <property type="evidence" value="ECO:0007669"/>
    <property type="project" value="InterPro"/>
</dbReference>
<feature type="compositionally biased region" description="Low complexity" evidence="1">
    <location>
        <begin position="43"/>
        <end position="60"/>
    </location>
</feature>
<sequence>MTTAAGGASGAVRSRRNVSGTEEEHRGAFSSSRSVPGGTRRAPSSVRPGSRGVRSGSVRRTPANASLSSGSPKMYTRIMQLPPFPPHRWGGVRSSSGIRTSARPADMILLPTDSAQGGKSMCGVRGCVIRGPKTYAKPPVQRVREVEAVHVFSLAGPARHREAGRHRAPWRALLSWLLGDTDEAALTRDPYGRVAGTDSDVDIAVCAEEERQFVALARGTSVAISGRRVPGRVDAPSLLPFSAPERSFIAAAPMEMRASRLTRLWTRKEATLRLSGGGFSRADLVDVLCEEREGRVVVPDAGPSTWHGPGVAYVHDVPDDAGVVVSVATSCPVREVFVWQLDRMPVTA</sequence>
<reference evidence="2" key="1">
    <citation type="journal article" date="2016" name="Appl. Environ. Microbiol.">
        <title>Functional genome mining for metabolites encoded by large gene clusters using heterologous expression of a whole genomic BAC library in Streptomyces.</title>
        <authorList>
            <person name="Xu M."/>
            <person name="Wang Y."/>
            <person name="Zhao Z."/>
            <person name="Gao G."/>
            <person name="Huang S."/>
            <person name="Kang Q."/>
            <person name="He X."/>
            <person name="Lin S."/>
            <person name="Pang X."/>
            <person name="Deng Z."/>
            <person name="Tao M."/>
        </authorList>
    </citation>
    <scope>NUCLEOTIDE SEQUENCE</scope>
    <source>
        <strain evidence="2">Sal35</strain>
    </source>
</reference>